<evidence type="ECO:0000259" key="1">
    <source>
        <dbReference type="Pfam" id="PF09413"/>
    </source>
</evidence>
<proteinExistence type="predicted"/>
<accession>A0A1E2ULT7</accession>
<dbReference type="InterPro" id="IPR055999">
    <property type="entry name" value="DUF7577"/>
</dbReference>
<name>A0A1E2ULT7_9GAMM</name>
<dbReference type="Gene3D" id="3.30.70.790">
    <property type="entry name" value="UreE, C-terminal domain"/>
    <property type="match status" value="1"/>
</dbReference>
<dbReference type="OrthoDB" id="9814654at2"/>
<dbReference type="STRING" id="1818881.A3196_02475"/>
<evidence type="ECO:0000313" key="3">
    <source>
        <dbReference type="EMBL" id="ODB95716.1"/>
    </source>
</evidence>
<dbReference type="Proteomes" id="UP000094849">
    <property type="component" value="Unassembled WGS sequence"/>
</dbReference>
<keyword evidence="4" id="KW-1185">Reference proteome</keyword>
<comment type="caution">
    <text evidence="3">The sequence shown here is derived from an EMBL/GenBank/DDBJ whole genome shotgun (WGS) entry which is preliminary data.</text>
</comment>
<dbReference type="SUPFAM" id="SSF54913">
    <property type="entry name" value="GlnB-like"/>
    <property type="match status" value="1"/>
</dbReference>
<protein>
    <submittedName>
        <fullName evidence="3">Uncharacterized protein</fullName>
    </submittedName>
</protein>
<dbReference type="Pfam" id="PF24463">
    <property type="entry name" value="DUF7577"/>
    <property type="match status" value="1"/>
</dbReference>
<dbReference type="Pfam" id="PF09413">
    <property type="entry name" value="DUF2007"/>
    <property type="match status" value="1"/>
</dbReference>
<dbReference type="AlphaFoldDB" id="A0A1E2ULT7"/>
<dbReference type="InterPro" id="IPR011322">
    <property type="entry name" value="N-reg_PII-like_a/b"/>
</dbReference>
<sequence>MIELFQAQDRIEAQMLKDYLQDRGIESVILNDHLSGALGELPANIFPTLWLLEDQDLSKARQLKEQFLNLHASKVAAWRCPACGEQIDGGYEICWNCSTPGPKDNNKE</sequence>
<gene>
    <name evidence="3" type="ORF">A3196_02475</name>
</gene>
<feature type="domain" description="DUF7577" evidence="2">
    <location>
        <begin position="77"/>
        <end position="100"/>
    </location>
</feature>
<dbReference type="EMBL" id="LVJZ01000003">
    <property type="protein sequence ID" value="ODB95716.1"/>
    <property type="molecule type" value="Genomic_DNA"/>
</dbReference>
<feature type="domain" description="DUF2007" evidence="1">
    <location>
        <begin position="1"/>
        <end position="63"/>
    </location>
</feature>
<dbReference type="RefSeq" id="WP_069003554.1">
    <property type="nucleotide sequence ID" value="NZ_LVJW01000006.1"/>
</dbReference>
<dbReference type="InterPro" id="IPR018551">
    <property type="entry name" value="DUF2007"/>
</dbReference>
<organism evidence="3 4">
    <name type="scientific">Candidatus Thiodiazotropha endoloripes</name>
    <dbReference type="NCBI Taxonomy" id="1818881"/>
    <lineage>
        <taxon>Bacteria</taxon>
        <taxon>Pseudomonadati</taxon>
        <taxon>Pseudomonadota</taxon>
        <taxon>Gammaproteobacteria</taxon>
        <taxon>Chromatiales</taxon>
        <taxon>Sedimenticolaceae</taxon>
        <taxon>Candidatus Thiodiazotropha</taxon>
    </lineage>
</organism>
<evidence type="ECO:0000259" key="2">
    <source>
        <dbReference type="Pfam" id="PF24463"/>
    </source>
</evidence>
<reference evidence="3 4" key="1">
    <citation type="submission" date="2016-03" db="EMBL/GenBank/DDBJ databases">
        <title>Chemosynthetic sulphur-oxidizing symbionts of marine invertebrate animals are capable of nitrogen fixation.</title>
        <authorList>
            <person name="Petersen J.M."/>
            <person name="Kemper A."/>
            <person name="Gruber-Vodicka H."/>
            <person name="Cardini U."/>
            <person name="Geest Mvander."/>
            <person name="Kleiner M."/>
            <person name="Bulgheresi S."/>
            <person name="Fussmann M."/>
            <person name="Herbold C."/>
            <person name="Seah B.K.B."/>
            <person name="Antony C.Paul."/>
            <person name="Liu D."/>
            <person name="Belitz A."/>
            <person name="Weber M."/>
        </authorList>
    </citation>
    <scope>NUCLEOTIDE SEQUENCE [LARGE SCALE GENOMIC DNA]</scope>
    <source>
        <strain evidence="3">G_D</strain>
    </source>
</reference>
<evidence type="ECO:0000313" key="4">
    <source>
        <dbReference type="Proteomes" id="UP000094849"/>
    </source>
</evidence>